<keyword evidence="2" id="KW-1185">Reference proteome</keyword>
<sequence length="176" mass="19803">MKFTLLFYTDGWESGPTVELSHIPAPGSIVWTGGRRRDEEDSMYYVDNVMYPERGMDREDTVYLYVRPYTGYTRYAPMTEADRIVERLTAVGEELARVGEKLDALLADSGALRETAAALRDSVAALGEEHTRSLEGLLRLGEQALQSADAMEDGQQLHIEKLDDIVLALEQMKEQL</sequence>
<protein>
    <submittedName>
        <fullName evidence="1">Uncharacterized protein</fullName>
    </submittedName>
</protein>
<accession>A0ABR4YHR0</accession>
<comment type="caution">
    <text evidence="1">The sequence shown here is derived from an EMBL/GenBank/DDBJ whole genome shotgun (WGS) entry which is preliminary data.</text>
</comment>
<dbReference type="RefSeq" id="WP_035473805.1">
    <property type="nucleotide sequence ID" value="NZ_JRGF01000009.1"/>
</dbReference>
<gene>
    <name evidence="1" type="ORF">LG35_08065</name>
</gene>
<organism evidence="1 2">
    <name type="scientific">Alistipes inops</name>
    <dbReference type="NCBI Taxonomy" id="1501391"/>
    <lineage>
        <taxon>Bacteria</taxon>
        <taxon>Pseudomonadati</taxon>
        <taxon>Bacteroidota</taxon>
        <taxon>Bacteroidia</taxon>
        <taxon>Bacteroidales</taxon>
        <taxon>Rikenellaceae</taxon>
        <taxon>Alistipes</taxon>
    </lineage>
</organism>
<evidence type="ECO:0000313" key="1">
    <source>
        <dbReference type="EMBL" id="KHE41698.1"/>
    </source>
</evidence>
<name>A0ABR4YHR0_9BACT</name>
<dbReference type="EMBL" id="JRGF01000009">
    <property type="protein sequence ID" value="KHE41698.1"/>
    <property type="molecule type" value="Genomic_DNA"/>
</dbReference>
<reference evidence="1 2" key="1">
    <citation type="submission" date="2014-09" db="EMBL/GenBank/DDBJ databases">
        <title>Alistipes sp. 627, sp. nov., a novel member of the family Rikenellaceae isolated from human faeces.</title>
        <authorList>
            <person name="Shkoporov A.N."/>
            <person name="Chaplin A.V."/>
            <person name="Motuzova O.V."/>
            <person name="Kafarskaia L.I."/>
            <person name="Khokhlova E.V."/>
            <person name="Efimov B.A."/>
        </authorList>
    </citation>
    <scope>NUCLEOTIDE SEQUENCE [LARGE SCALE GENOMIC DNA]</scope>
    <source>
        <strain evidence="1 2">627</strain>
    </source>
</reference>
<evidence type="ECO:0000313" key="2">
    <source>
        <dbReference type="Proteomes" id="UP000030889"/>
    </source>
</evidence>
<dbReference type="Proteomes" id="UP000030889">
    <property type="component" value="Unassembled WGS sequence"/>
</dbReference>
<proteinExistence type="predicted"/>